<proteinExistence type="predicted"/>
<dbReference type="AlphaFoldDB" id="A0A5C5XMM6"/>
<comment type="caution">
    <text evidence="1">The sequence shown here is derived from an EMBL/GenBank/DDBJ whole genome shotgun (WGS) entry which is preliminary data.</text>
</comment>
<name>A0A5C5XMM6_9PLAN</name>
<evidence type="ECO:0000313" key="2">
    <source>
        <dbReference type="Proteomes" id="UP000316095"/>
    </source>
</evidence>
<dbReference type="InterPro" id="IPR011447">
    <property type="entry name" value="DUF1552"/>
</dbReference>
<dbReference type="Proteomes" id="UP000316095">
    <property type="component" value="Unassembled WGS sequence"/>
</dbReference>
<sequence>MGGGGAPHTRKPPRISNQELLFKNAATLKRKDIPMRRTTRRNFLRGMSGAALSLPWMESLCSAAPSKTVAQRMAHFYVPIGVVRRGFFPGEAEDIIPKGNLGNVMTSLGKQDPNFSVKPLTELTPTMQPLDGFQQKINLITGMDRTFQQGTDVHAQCASCYLSSAEPYTIKGTAWPLNRTLDHLVADQIGTQTPFPTLEFSCNSHRDNKESIYFDNISWYGTGHLAPSIRDPRKMYRRLFSTQEIDQYRDITDLVLEDARAMRKQLGSADREKFTEYFESIRTIELQMDRLEKMKAELSLVKLDEPPEAYLPRGEYIRLMGDLMVVALQTGLTNVTTFMVGPERWDTPYKFESLFDTPRSHHQMSHNQTKMIDDLLKVDRFHMEQYVYLLKKMDSIQESDGSTLLDNTLFTYGSGLGDGSTHQYNDLPIIVAGGGKRVYSGQHINMPEGTPLSNLWLTQAQLLGLPMKRFADSTGPIATLIAG</sequence>
<protein>
    <recommendedName>
        <fullName evidence="3">DUF1552 domain-containing protein</fullName>
    </recommendedName>
</protein>
<accession>A0A5C5XMM6</accession>
<dbReference type="EMBL" id="SJPG01000001">
    <property type="protein sequence ID" value="TWT64154.1"/>
    <property type="molecule type" value="Genomic_DNA"/>
</dbReference>
<evidence type="ECO:0008006" key="3">
    <source>
        <dbReference type="Google" id="ProtNLM"/>
    </source>
</evidence>
<gene>
    <name evidence="1" type="ORF">Pan54_49150</name>
</gene>
<evidence type="ECO:0000313" key="1">
    <source>
        <dbReference type="EMBL" id="TWT64154.1"/>
    </source>
</evidence>
<keyword evidence="2" id="KW-1185">Reference proteome</keyword>
<reference evidence="1 2" key="1">
    <citation type="submission" date="2019-02" db="EMBL/GenBank/DDBJ databases">
        <title>Deep-cultivation of Planctomycetes and their phenomic and genomic characterization uncovers novel biology.</title>
        <authorList>
            <person name="Wiegand S."/>
            <person name="Jogler M."/>
            <person name="Boedeker C."/>
            <person name="Pinto D."/>
            <person name="Vollmers J."/>
            <person name="Rivas-Marin E."/>
            <person name="Kohn T."/>
            <person name="Peeters S.H."/>
            <person name="Heuer A."/>
            <person name="Rast P."/>
            <person name="Oberbeckmann S."/>
            <person name="Bunk B."/>
            <person name="Jeske O."/>
            <person name="Meyerdierks A."/>
            <person name="Storesund J.E."/>
            <person name="Kallscheuer N."/>
            <person name="Luecker S."/>
            <person name="Lage O.M."/>
            <person name="Pohl T."/>
            <person name="Merkel B.J."/>
            <person name="Hornburger P."/>
            <person name="Mueller R.-W."/>
            <person name="Bruemmer F."/>
            <person name="Labrenz M."/>
            <person name="Spormann A.M."/>
            <person name="Op Den Camp H."/>
            <person name="Overmann J."/>
            <person name="Amann R."/>
            <person name="Jetten M.S.M."/>
            <person name="Mascher T."/>
            <person name="Medema M.H."/>
            <person name="Devos D.P."/>
            <person name="Kaster A.-K."/>
            <person name="Ovreas L."/>
            <person name="Rohde M."/>
            <person name="Galperin M.Y."/>
            <person name="Jogler C."/>
        </authorList>
    </citation>
    <scope>NUCLEOTIDE SEQUENCE [LARGE SCALE GENOMIC DNA]</scope>
    <source>
        <strain evidence="1 2">Pan54</strain>
    </source>
</reference>
<organism evidence="1 2">
    <name type="scientific">Rubinisphaera italica</name>
    <dbReference type="NCBI Taxonomy" id="2527969"/>
    <lineage>
        <taxon>Bacteria</taxon>
        <taxon>Pseudomonadati</taxon>
        <taxon>Planctomycetota</taxon>
        <taxon>Planctomycetia</taxon>
        <taxon>Planctomycetales</taxon>
        <taxon>Planctomycetaceae</taxon>
        <taxon>Rubinisphaera</taxon>
    </lineage>
</organism>
<dbReference type="Pfam" id="PF07586">
    <property type="entry name" value="HXXSHH"/>
    <property type="match status" value="1"/>
</dbReference>